<feature type="domain" description="F-box" evidence="1">
    <location>
        <begin position="1"/>
        <end position="50"/>
    </location>
</feature>
<evidence type="ECO:0000259" key="1">
    <source>
        <dbReference type="PROSITE" id="PS50181"/>
    </source>
</evidence>
<reference evidence="2" key="1">
    <citation type="submission" date="2023-07" db="EMBL/GenBank/DDBJ databases">
        <title>Black Yeasts Isolated from many extreme environments.</title>
        <authorList>
            <person name="Coleine C."/>
            <person name="Stajich J.E."/>
            <person name="Selbmann L."/>
        </authorList>
    </citation>
    <scope>NUCLEOTIDE SEQUENCE</scope>
    <source>
        <strain evidence="2">CCFEE 5485</strain>
    </source>
</reference>
<evidence type="ECO:0000313" key="2">
    <source>
        <dbReference type="EMBL" id="KAK3679393.1"/>
    </source>
</evidence>
<dbReference type="Proteomes" id="UP001274830">
    <property type="component" value="Unassembled WGS sequence"/>
</dbReference>
<accession>A0AAE0WWY1</accession>
<evidence type="ECO:0000313" key="3">
    <source>
        <dbReference type="Proteomes" id="UP001274830"/>
    </source>
</evidence>
<sequence length="503" mass="56661">MGILDLPTELLVLIVELTRPSDLDSLGLSCKTIAKVGKETLRRHRSYKRQWKHIDLNDRRQQGREPQTALALILSNIQDRRIAEYIETLDLRYYSDEVDVESGIKSLLADKGNEAALERLVTDSPYPLSNLWSRESWEDDRHSQNPFTPWTYEELTTAVLLSLLPNVRTLRLPDQWHETQYSSGGNSKSSALRRVLDAIVSMANKSSQGEAPLSSLETILPYSETQYDPRNGLCEVLPFMSLKSLQNLHVCNMVGVDDGYTGIPFLWYHGDIASCLRTIQLPGGCMDAAGVAELVRHTPQLTTFAYSHHTKWHGCLHDWGAGSFIAAIGEHRGDTITELAITIDLLFGMIENGVTSLKEFKRLNTVELDVRVFAGPSVASGNRQGMEGEFTAWEPSSVPNLLDILPPTICTINLFVSDDEGEVDEKQCATVLGKFLGELSNDFGHPVNCVVRSNRKGDELQEIRDLVSSRALARSLRWNERVEQKDKPMWQEQFIERYGEIFK</sequence>
<protein>
    <recommendedName>
        <fullName evidence="1">F-box domain-containing protein</fullName>
    </recommendedName>
</protein>
<organism evidence="2 3">
    <name type="scientific">Recurvomyces mirabilis</name>
    <dbReference type="NCBI Taxonomy" id="574656"/>
    <lineage>
        <taxon>Eukaryota</taxon>
        <taxon>Fungi</taxon>
        <taxon>Dikarya</taxon>
        <taxon>Ascomycota</taxon>
        <taxon>Pezizomycotina</taxon>
        <taxon>Dothideomycetes</taxon>
        <taxon>Dothideomycetidae</taxon>
        <taxon>Mycosphaerellales</taxon>
        <taxon>Teratosphaeriaceae</taxon>
        <taxon>Recurvomyces</taxon>
    </lineage>
</organism>
<proteinExistence type="predicted"/>
<dbReference type="InterPro" id="IPR001810">
    <property type="entry name" value="F-box_dom"/>
</dbReference>
<dbReference type="EMBL" id="JAUTXT010000002">
    <property type="protein sequence ID" value="KAK3679393.1"/>
    <property type="molecule type" value="Genomic_DNA"/>
</dbReference>
<gene>
    <name evidence="2" type="ORF">LTR78_000954</name>
</gene>
<comment type="caution">
    <text evidence="2">The sequence shown here is derived from an EMBL/GenBank/DDBJ whole genome shotgun (WGS) entry which is preliminary data.</text>
</comment>
<keyword evidence="3" id="KW-1185">Reference proteome</keyword>
<dbReference type="AlphaFoldDB" id="A0AAE0WWY1"/>
<name>A0AAE0WWY1_9PEZI</name>
<dbReference type="PROSITE" id="PS50181">
    <property type="entry name" value="FBOX"/>
    <property type="match status" value="1"/>
</dbReference>